<keyword evidence="4" id="KW-0342">GTP-binding</keyword>
<organism evidence="8 9">
    <name type="scientific">Helicobacter jaachi</name>
    <dbReference type="NCBI Taxonomy" id="1677920"/>
    <lineage>
        <taxon>Bacteria</taxon>
        <taxon>Pseudomonadati</taxon>
        <taxon>Campylobacterota</taxon>
        <taxon>Epsilonproteobacteria</taxon>
        <taxon>Campylobacterales</taxon>
        <taxon>Helicobacteraceae</taxon>
        <taxon>Helicobacter</taxon>
    </lineage>
</organism>
<comment type="caution">
    <text evidence="8">The sequence shown here is derived from an EMBL/GenBank/DDBJ whole genome shotgun (WGS) entry which is preliminary data.</text>
</comment>
<evidence type="ECO:0000313" key="8">
    <source>
        <dbReference type="EMBL" id="TLD97272.1"/>
    </source>
</evidence>
<dbReference type="AlphaFoldDB" id="A0A4V6I2S5"/>
<evidence type="ECO:0000256" key="3">
    <source>
        <dbReference type="ARBA" id="ARBA00022801"/>
    </source>
</evidence>
<dbReference type="InterPro" id="IPR027094">
    <property type="entry name" value="Mitofusin_fam"/>
</dbReference>
<dbReference type="CDD" id="cd09912">
    <property type="entry name" value="DLP_2"/>
    <property type="match status" value="1"/>
</dbReference>
<dbReference type="Proteomes" id="UP000029733">
    <property type="component" value="Unassembled WGS sequence"/>
</dbReference>
<dbReference type="GO" id="GO:0008053">
    <property type="term" value="P:mitochondrial fusion"/>
    <property type="evidence" value="ECO:0007669"/>
    <property type="project" value="TreeGrafter"/>
</dbReference>
<dbReference type="PANTHER" id="PTHR10465">
    <property type="entry name" value="TRANSMEMBRANE GTPASE FZO1"/>
    <property type="match status" value="1"/>
</dbReference>
<dbReference type="GO" id="GO:0005525">
    <property type="term" value="F:GTP binding"/>
    <property type="evidence" value="ECO:0007669"/>
    <property type="project" value="UniProtKB-KW"/>
</dbReference>
<evidence type="ECO:0000259" key="7">
    <source>
        <dbReference type="Pfam" id="PF00350"/>
    </source>
</evidence>
<accession>A0A4V6I2S5</accession>
<dbReference type="RefSeq" id="WP_034352706.1">
    <property type="nucleotide sequence ID" value="NZ_JRPR02000001.1"/>
</dbReference>
<evidence type="ECO:0000256" key="5">
    <source>
        <dbReference type="ARBA" id="ARBA00023136"/>
    </source>
</evidence>
<gene>
    <name evidence="8" type="ORF">LS71_000505</name>
</gene>
<dbReference type="GO" id="GO:0005524">
    <property type="term" value="F:ATP binding"/>
    <property type="evidence" value="ECO:0007669"/>
    <property type="project" value="UniProtKB-KW"/>
</dbReference>
<evidence type="ECO:0000313" key="9">
    <source>
        <dbReference type="Proteomes" id="UP000029733"/>
    </source>
</evidence>
<dbReference type="OrthoDB" id="1100581at2"/>
<feature type="coiled-coil region" evidence="6">
    <location>
        <begin position="532"/>
        <end position="559"/>
    </location>
</feature>
<keyword evidence="8" id="KW-0067">ATP-binding</keyword>
<dbReference type="Gene3D" id="3.40.50.300">
    <property type="entry name" value="P-loop containing nucleotide triphosphate hydrolases"/>
    <property type="match status" value="1"/>
</dbReference>
<keyword evidence="6" id="KW-0175">Coiled coil</keyword>
<dbReference type="InterPro" id="IPR045063">
    <property type="entry name" value="Dynamin_N"/>
</dbReference>
<evidence type="ECO:0000256" key="1">
    <source>
        <dbReference type="ARBA" id="ARBA00004370"/>
    </source>
</evidence>
<feature type="domain" description="Dynamin N-terminal" evidence="7">
    <location>
        <begin position="205"/>
        <end position="403"/>
    </location>
</feature>
<keyword evidence="9" id="KW-1185">Reference proteome</keyword>
<dbReference type="Pfam" id="PF00350">
    <property type="entry name" value="Dynamin_N"/>
    <property type="match status" value="1"/>
</dbReference>
<keyword evidence="5" id="KW-0472">Membrane</keyword>
<proteinExistence type="predicted"/>
<protein>
    <submittedName>
        <fullName evidence="8">ATP-binding protein</fullName>
    </submittedName>
</protein>
<dbReference type="GO" id="GO:0003924">
    <property type="term" value="F:GTPase activity"/>
    <property type="evidence" value="ECO:0007669"/>
    <property type="project" value="InterPro"/>
</dbReference>
<name>A0A4V6I2S5_9HELI</name>
<evidence type="ECO:0000256" key="6">
    <source>
        <dbReference type="SAM" id="Coils"/>
    </source>
</evidence>
<dbReference type="EMBL" id="JRPR02000001">
    <property type="protein sequence ID" value="TLD97272.1"/>
    <property type="molecule type" value="Genomic_DNA"/>
</dbReference>
<comment type="subcellular location">
    <subcellularLocation>
        <location evidence="1">Membrane</location>
    </subcellularLocation>
</comment>
<reference evidence="8 9" key="1">
    <citation type="journal article" date="2014" name="Genome Announc.">
        <title>Draft genome sequences of eight enterohepatic helicobacter species isolated from both laboratory and wild rodents.</title>
        <authorList>
            <person name="Sheh A."/>
            <person name="Shen Z."/>
            <person name="Fox J.G."/>
        </authorList>
    </citation>
    <scope>NUCLEOTIDE SEQUENCE [LARGE SCALE GENOMIC DNA]</scope>
    <source>
        <strain evidence="8 9">MIT 09-6949</strain>
    </source>
</reference>
<evidence type="ECO:0000256" key="4">
    <source>
        <dbReference type="ARBA" id="ARBA00023134"/>
    </source>
</evidence>
<dbReference type="SUPFAM" id="SSF52540">
    <property type="entry name" value="P-loop containing nucleoside triphosphate hydrolases"/>
    <property type="match status" value="1"/>
</dbReference>
<dbReference type="PANTHER" id="PTHR10465:SF0">
    <property type="entry name" value="SARCALUMENIN"/>
    <property type="match status" value="1"/>
</dbReference>
<evidence type="ECO:0000256" key="2">
    <source>
        <dbReference type="ARBA" id="ARBA00022741"/>
    </source>
</evidence>
<sequence>MLEQYFSGFHKLSPPVNSLDSMHPLLKSPLWQDTLQNTPALAIILCANRHNLALFMQCPSFMDLFLDSMPNIESSIESALEFTLESLEATLETAQTSKEERFFDSLLTLQAYIIEQNPAIFEECLPIFARLELGDVINKAQLELFSTLKATKKTADSIKPIKSFDALREQFLPLHSELLALVNQDYLKDMLIKIAQKYTQQHFCIAVTGVLSAGKSTFLNALLSQDILGSSSVPETANLTILRYGDKQSAKVYFWSKEQWADLCAQSAFSAHLKAFIDETYSHFGESIESFITQPSLVKVIDISELSAYTSANHPSKLCNLIQKVELSVPLAFLQHGVEIVDTPGLDDPIAKREEITREFLGHCDMLIHVMNASCAATQKDIDFILESLLEQNISRMLVVLTRVDLLESKDIAACLDYTQSSLIAQLKNAHYKGDIQAIINRIDFLTLAGYAALLHRTGGDTSNQISLEQSGILEIESYLHKMLLSHDSLKARDMLYLAYKGTLSVARELEEILHLEMQLLSSDKAKLEAFIEQIKAQNTALLKTLQNLKSHLKDLHSELLAFLQSLEVLSLNALNKSTTLLKDRIFEDISYGSMKEEHIQKMIEFALKDCFGDVGREYKYQLSKKVAELKQTLKLESEAKLPPIHFELTQSDIAKLLQGVLHALPSLLKTHKNRLKSRIDELFGSLTSAFKMLLNAKNKEISAIFLAFFDDITQAQIAHINAQISHKEQILEQSMQNQDESSNEQAKHILQEKQTKLASIIDELSYALHTMQGD</sequence>
<dbReference type="InterPro" id="IPR027417">
    <property type="entry name" value="P-loop_NTPase"/>
</dbReference>
<dbReference type="STRING" id="1677920.LS71_01215"/>
<keyword evidence="3" id="KW-0378">Hydrolase</keyword>
<dbReference type="GO" id="GO:0016020">
    <property type="term" value="C:membrane"/>
    <property type="evidence" value="ECO:0007669"/>
    <property type="project" value="UniProtKB-SubCell"/>
</dbReference>
<keyword evidence="2" id="KW-0547">Nucleotide-binding</keyword>